<dbReference type="Gene3D" id="2.130.10.10">
    <property type="entry name" value="YVTN repeat-like/Quinoprotein amine dehydrogenase"/>
    <property type="match status" value="1"/>
</dbReference>
<name>A0A9D5JX56_9BACT</name>
<accession>A0A9D5JX56</accession>
<sequence>MDGTNYTVNNIFAIIGGDAYFPVEEDTNVQIRAHNEYTGGTPDDQAIAATGDYAARLSPMASYMNYSSEGTITLKTFYFTYAGNVNGGGSTSTTDTTSTVRLRAANANCDLDTLWEFDTGIHGVGTAPAVFDPSPGEPGDEIVYFAVIGTDDINLHSTTAMKNYPNSATENPEELYLYALVDTTGAGVSCPGSGSYRLKWTHPFPDPDVVEWTDYPTEEATGTNGQYPPYVRLAADITPFLPEEDLLFDYRDSTANDNTQNQVRGNLYMKDEDDDVPSTPSVSPPVVNVLYELSSGSLTTDRPSTADSGDPLIDIYLMYAAHSFLKNGDPLVHLNGVSLAWGNTVGLKKQSLVQTRVIALRDRLDGSCDSNGENCSWNWNSAQSRFPTFKWSYRVPAWDSKQNDARPWNGYGEYVWETWFEQHNTPMFNVVAVDQNNTAWASVTNGGQQNLYPVLYPAYESQGYLDKSGSANSIAGPTVAQGSPENFSGATWGTTTWDESHLLVMAIRDTWDDYIAGNATNAEFTNLTSNFFALASLSNPVEPYWTNPGHGDSSNSSTGYPTYPNSSENVIAYPNYTGVAATEGFPQPYAWWEGRWSSKVQGITTSSTRDLDEQGWSGSGSGASDLAPVTQDIDVEAETSAFCADCLDGDGLIVQVFNHDLSASLRDIRVHTINARTGEHVWDYHMPERTSQDYYNATPGVANNRVFVAYQHYGERKAFLQVFEADTGDLLQRAMIDDDADAIVLAPTIANETAYIATYDFNTASDAAGSEMDNDVIRLFAFSPLLRLLSTGIYPATTSLQLAQEDAGGAMELPSDRMPRAERKLQINMRGTGSKWEEVREVYQ</sequence>
<dbReference type="InterPro" id="IPR015943">
    <property type="entry name" value="WD40/YVTN_repeat-like_dom_sf"/>
</dbReference>
<gene>
    <name evidence="2" type="ORF">GF339_14880</name>
</gene>
<evidence type="ECO:0000313" key="3">
    <source>
        <dbReference type="Proteomes" id="UP000649604"/>
    </source>
</evidence>
<evidence type="ECO:0000256" key="1">
    <source>
        <dbReference type="SAM" id="MobiDB-lite"/>
    </source>
</evidence>
<protein>
    <submittedName>
        <fullName evidence="2">Uncharacterized protein</fullName>
    </submittedName>
</protein>
<feature type="region of interest" description="Disordered" evidence="1">
    <location>
        <begin position="252"/>
        <end position="283"/>
    </location>
</feature>
<reference evidence="2" key="1">
    <citation type="submission" date="2019-11" db="EMBL/GenBank/DDBJ databases">
        <title>Microbial mats filling the niche in hypersaline microbial mats.</title>
        <authorList>
            <person name="Wong H.L."/>
            <person name="Macleod F.I."/>
            <person name="White R.A. III"/>
            <person name="Burns B.P."/>
        </authorList>
    </citation>
    <scope>NUCLEOTIDE SEQUENCE</scope>
    <source>
        <strain evidence="2">Rbin_158</strain>
    </source>
</reference>
<dbReference type="Proteomes" id="UP000649604">
    <property type="component" value="Unassembled WGS sequence"/>
</dbReference>
<feature type="compositionally biased region" description="Polar residues" evidence="1">
    <location>
        <begin position="255"/>
        <end position="264"/>
    </location>
</feature>
<comment type="caution">
    <text evidence="2">The sequence shown here is derived from an EMBL/GenBank/DDBJ whole genome shotgun (WGS) entry which is preliminary data.</text>
</comment>
<organism evidence="2 3">
    <name type="scientific">candidate division KSB3 bacterium</name>
    <dbReference type="NCBI Taxonomy" id="2044937"/>
    <lineage>
        <taxon>Bacteria</taxon>
        <taxon>candidate division KSB3</taxon>
    </lineage>
</organism>
<dbReference type="AlphaFoldDB" id="A0A9D5JX56"/>
<proteinExistence type="predicted"/>
<dbReference type="InterPro" id="IPR011047">
    <property type="entry name" value="Quinoprotein_ADH-like_sf"/>
</dbReference>
<dbReference type="SUPFAM" id="SSF50998">
    <property type="entry name" value="Quinoprotein alcohol dehydrogenase-like"/>
    <property type="match status" value="1"/>
</dbReference>
<dbReference type="EMBL" id="WJJP01000485">
    <property type="protein sequence ID" value="MBD3325868.1"/>
    <property type="molecule type" value="Genomic_DNA"/>
</dbReference>
<evidence type="ECO:0000313" key="2">
    <source>
        <dbReference type="EMBL" id="MBD3325868.1"/>
    </source>
</evidence>